<keyword evidence="2" id="KW-1185">Reference proteome</keyword>
<reference evidence="1" key="1">
    <citation type="journal article" date="2023" name="Mol. Phylogenet. Evol.">
        <title>Genome-scale phylogeny and comparative genomics of the fungal order Sordariales.</title>
        <authorList>
            <person name="Hensen N."/>
            <person name="Bonometti L."/>
            <person name="Westerberg I."/>
            <person name="Brannstrom I.O."/>
            <person name="Guillou S."/>
            <person name="Cros-Aarteil S."/>
            <person name="Calhoun S."/>
            <person name="Haridas S."/>
            <person name="Kuo A."/>
            <person name="Mondo S."/>
            <person name="Pangilinan J."/>
            <person name="Riley R."/>
            <person name="LaButti K."/>
            <person name="Andreopoulos B."/>
            <person name="Lipzen A."/>
            <person name="Chen C."/>
            <person name="Yan M."/>
            <person name="Daum C."/>
            <person name="Ng V."/>
            <person name="Clum A."/>
            <person name="Steindorff A."/>
            <person name="Ohm R.A."/>
            <person name="Martin F."/>
            <person name="Silar P."/>
            <person name="Natvig D.O."/>
            <person name="Lalanne C."/>
            <person name="Gautier V."/>
            <person name="Ament-Velasquez S.L."/>
            <person name="Kruys A."/>
            <person name="Hutchinson M.I."/>
            <person name="Powell A.J."/>
            <person name="Barry K."/>
            <person name="Miller A.N."/>
            <person name="Grigoriev I.V."/>
            <person name="Debuchy R."/>
            <person name="Gladieux P."/>
            <person name="Hiltunen Thoren M."/>
            <person name="Johannesson H."/>
        </authorList>
    </citation>
    <scope>NUCLEOTIDE SEQUENCE</scope>
    <source>
        <strain evidence="1">CBS 731.68</strain>
    </source>
</reference>
<reference evidence="1" key="2">
    <citation type="submission" date="2023-05" db="EMBL/GenBank/DDBJ databases">
        <authorList>
            <consortium name="Lawrence Berkeley National Laboratory"/>
            <person name="Steindorff A."/>
            <person name="Hensen N."/>
            <person name="Bonometti L."/>
            <person name="Westerberg I."/>
            <person name="Brannstrom I.O."/>
            <person name="Guillou S."/>
            <person name="Cros-Aarteil S."/>
            <person name="Calhoun S."/>
            <person name="Haridas S."/>
            <person name="Kuo A."/>
            <person name="Mondo S."/>
            <person name="Pangilinan J."/>
            <person name="Riley R."/>
            <person name="Labutti K."/>
            <person name="Andreopoulos B."/>
            <person name="Lipzen A."/>
            <person name="Chen C."/>
            <person name="Yanf M."/>
            <person name="Daum C."/>
            <person name="Ng V."/>
            <person name="Clum A."/>
            <person name="Ohm R."/>
            <person name="Martin F."/>
            <person name="Silar P."/>
            <person name="Natvig D."/>
            <person name="Lalanne C."/>
            <person name="Gautier V."/>
            <person name="Ament-Velasquez S.L."/>
            <person name="Kruys A."/>
            <person name="Hutchinson M.I."/>
            <person name="Powell A.J."/>
            <person name="Barry K."/>
            <person name="Miller A.N."/>
            <person name="Grigoriev I.V."/>
            <person name="Debuchy R."/>
            <person name="Gladieux P."/>
            <person name="Thoren M.H."/>
            <person name="Johannesson H."/>
        </authorList>
    </citation>
    <scope>NUCLEOTIDE SEQUENCE</scope>
    <source>
        <strain evidence="1">CBS 731.68</strain>
    </source>
</reference>
<dbReference type="GeneID" id="87822813"/>
<dbReference type="RefSeq" id="XP_062644040.1">
    <property type="nucleotide sequence ID" value="XM_062786047.1"/>
</dbReference>
<gene>
    <name evidence="1" type="ORF">N657DRAFT_165470</name>
</gene>
<dbReference type="Proteomes" id="UP001302602">
    <property type="component" value="Unassembled WGS sequence"/>
</dbReference>
<evidence type="ECO:0000313" key="1">
    <source>
        <dbReference type="EMBL" id="KAK4120269.1"/>
    </source>
</evidence>
<name>A0AAN6TTQ1_9PEZI</name>
<evidence type="ECO:0000313" key="2">
    <source>
        <dbReference type="Proteomes" id="UP001302602"/>
    </source>
</evidence>
<dbReference type="AlphaFoldDB" id="A0AAN6TTQ1"/>
<comment type="caution">
    <text evidence="1">The sequence shown here is derived from an EMBL/GenBank/DDBJ whole genome shotgun (WGS) entry which is preliminary data.</text>
</comment>
<proteinExistence type="predicted"/>
<dbReference type="EMBL" id="MU853240">
    <property type="protein sequence ID" value="KAK4120269.1"/>
    <property type="molecule type" value="Genomic_DNA"/>
</dbReference>
<accession>A0AAN6TTQ1</accession>
<sequence length="155" mass="17124">MEDPWRRLKNQPSMNLIAGPLGDDLLHDTHRLLSLLSADDTFRNRTIPTAVALGRSLLARPKHFSINPIPVVCIDHQTGAGAVHCSHTCFLSKVSYDFIPSTLHKAFNLGTRSSPASVLDFMYSLATWGSEHLPDLDILVRGSLFSSCFDQLHDG</sequence>
<organism evidence="1 2">
    <name type="scientific">Parathielavia appendiculata</name>
    <dbReference type="NCBI Taxonomy" id="2587402"/>
    <lineage>
        <taxon>Eukaryota</taxon>
        <taxon>Fungi</taxon>
        <taxon>Dikarya</taxon>
        <taxon>Ascomycota</taxon>
        <taxon>Pezizomycotina</taxon>
        <taxon>Sordariomycetes</taxon>
        <taxon>Sordariomycetidae</taxon>
        <taxon>Sordariales</taxon>
        <taxon>Chaetomiaceae</taxon>
        <taxon>Parathielavia</taxon>
    </lineage>
</organism>
<protein>
    <submittedName>
        <fullName evidence="1">Uncharacterized protein</fullName>
    </submittedName>
</protein>